<feature type="region of interest" description="Disordered" evidence="1">
    <location>
        <begin position="1"/>
        <end position="59"/>
    </location>
</feature>
<comment type="caution">
    <text evidence="2">The sequence shown here is derived from an EMBL/GenBank/DDBJ whole genome shotgun (WGS) entry which is preliminary data.</text>
</comment>
<dbReference type="AlphaFoldDB" id="A0A3M8CXV1"/>
<name>A0A3M8CXV1_9BACL</name>
<dbReference type="RefSeq" id="WP_122913100.1">
    <property type="nucleotide sequence ID" value="NZ_RHHT01000016.1"/>
</dbReference>
<dbReference type="Proteomes" id="UP000281915">
    <property type="component" value="Unassembled WGS sequence"/>
</dbReference>
<evidence type="ECO:0000256" key="1">
    <source>
        <dbReference type="SAM" id="MobiDB-lite"/>
    </source>
</evidence>
<gene>
    <name evidence="2" type="ORF">EDM58_09295</name>
</gene>
<reference evidence="2 3" key="1">
    <citation type="submission" date="2018-10" db="EMBL/GenBank/DDBJ databases">
        <title>Phylogenomics of Brevibacillus.</title>
        <authorList>
            <person name="Dunlap C."/>
        </authorList>
    </citation>
    <scope>NUCLEOTIDE SEQUENCE [LARGE SCALE GENOMIC DNA]</scope>
    <source>
        <strain evidence="2 3">JCM 15085</strain>
    </source>
</reference>
<dbReference type="EMBL" id="RHHT01000016">
    <property type="protein sequence ID" value="RNB80077.1"/>
    <property type="molecule type" value="Genomic_DNA"/>
</dbReference>
<proteinExistence type="predicted"/>
<evidence type="ECO:0000313" key="2">
    <source>
        <dbReference type="EMBL" id="RNB80077.1"/>
    </source>
</evidence>
<organism evidence="2 3">
    <name type="scientific">Brevibacillus panacihumi</name>
    <dbReference type="NCBI Taxonomy" id="497735"/>
    <lineage>
        <taxon>Bacteria</taxon>
        <taxon>Bacillati</taxon>
        <taxon>Bacillota</taxon>
        <taxon>Bacilli</taxon>
        <taxon>Bacillales</taxon>
        <taxon>Paenibacillaceae</taxon>
        <taxon>Brevibacillus</taxon>
    </lineage>
</organism>
<evidence type="ECO:0000313" key="3">
    <source>
        <dbReference type="Proteomes" id="UP000281915"/>
    </source>
</evidence>
<sequence length="59" mass="6202">MECTRRKTRSTSCSGGEEKEENAFGGLGSSLGVTLAASTPKAEPRPKAADFEEVIQGVE</sequence>
<accession>A0A3M8CXV1</accession>
<protein>
    <submittedName>
        <fullName evidence="2">Uncharacterized protein</fullName>
    </submittedName>
</protein>